<dbReference type="GO" id="GO:0003714">
    <property type="term" value="F:transcription corepressor activity"/>
    <property type="evidence" value="ECO:0007669"/>
    <property type="project" value="InterPro"/>
</dbReference>
<evidence type="ECO:0000256" key="6">
    <source>
        <dbReference type="SAM" id="MobiDB-lite"/>
    </source>
</evidence>
<keyword evidence="8" id="KW-1185">Reference proteome</keyword>
<dbReference type="Proteomes" id="UP001152561">
    <property type="component" value="Unassembled WGS sequence"/>
</dbReference>
<evidence type="ECO:0000256" key="3">
    <source>
        <dbReference type="ARBA" id="ARBA00022737"/>
    </source>
</evidence>
<proteinExistence type="predicted"/>
<gene>
    <name evidence="7" type="ORF">K7X08_019224</name>
</gene>
<evidence type="ECO:0008006" key="9">
    <source>
        <dbReference type="Google" id="ProtNLM"/>
    </source>
</evidence>
<dbReference type="GO" id="GO:0000122">
    <property type="term" value="P:negative regulation of transcription by RNA polymerase II"/>
    <property type="evidence" value="ECO:0007669"/>
    <property type="project" value="TreeGrafter"/>
</dbReference>
<dbReference type="PANTHER" id="PTHR12346:SF8">
    <property type="entry name" value="PAIRED AMPHIPATHIC HELIX PROTEIN SIN3-LIKE 2"/>
    <property type="match status" value="1"/>
</dbReference>
<evidence type="ECO:0000256" key="5">
    <source>
        <dbReference type="PROSITE-ProRule" id="PRU00810"/>
    </source>
</evidence>
<keyword evidence="3" id="KW-0677">Repeat</keyword>
<dbReference type="SUPFAM" id="SSF47762">
    <property type="entry name" value="PAH2 domain"/>
    <property type="match status" value="2"/>
</dbReference>
<protein>
    <recommendedName>
        <fullName evidence="9">Paired amphipathic helix protein Sin3-like 2</fullName>
    </recommendedName>
</protein>
<dbReference type="GO" id="GO:0000785">
    <property type="term" value="C:chromatin"/>
    <property type="evidence" value="ECO:0007669"/>
    <property type="project" value="TreeGrafter"/>
</dbReference>
<keyword evidence="2" id="KW-0678">Repressor</keyword>
<reference evidence="8" key="1">
    <citation type="journal article" date="2023" name="Proc. Natl. Acad. Sci. U.S.A.">
        <title>Genomic and structural basis for evolution of tropane alkaloid biosynthesis.</title>
        <authorList>
            <person name="Wanga Y.-J."/>
            <person name="Taina T."/>
            <person name="Yua J.-Y."/>
            <person name="Lia J."/>
            <person name="Xua B."/>
            <person name="Chenc J."/>
            <person name="D'Auriad J.C."/>
            <person name="Huanga J.-P."/>
            <person name="Huanga S.-X."/>
        </authorList>
    </citation>
    <scope>NUCLEOTIDE SEQUENCE [LARGE SCALE GENOMIC DNA]</scope>
    <source>
        <strain evidence="8">cv. KIB-2019</strain>
    </source>
</reference>
<dbReference type="InterPro" id="IPR036600">
    <property type="entry name" value="PAH_sf"/>
</dbReference>
<dbReference type="FunFam" id="1.20.1160.11:FF:000001">
    <property type="entry name" value="Paired amphipathic helix protein Sin3"/>
    <property type="match status" value="1"/>
</dbReference>
<comment type="caution">
    <text evidence="7">The sequence shown here is derived from an EMBL/GenBank/DDBJ whole genome shotgun (WGS) entry which is preliminary data.</text>
</comment>
<sequence>MKREKEKKSMGLLRVFVYGTARFKRTNSSSRRKLYGQSQVPESGLGGGRRGSRICSRCGSRSASRDGPGASDAVSYLKKVKDTFQDKMEKYHMFLDVIMGFKNQRIDTGDVIEIVKDLFKGHPSLILGFQPFLPKGYEITLDDDDEAPPTKSTEFEQAVSLVNKIKKRLRNVDHAYKSFIDIVCSHRKEHRDINEVYHEVSIILNDHPDLLDEFTRFLPDSATVNLLPPKRFPTDSAIGPHAERDLSIECPDLADDKILMKLYKEPDNKKMEI</sequence>
<name>A0A9Q1RQF3_9SOLA</name>
<evidence type="ECO:0000256" key="2">
    <source>
        <dbReference type="ARBA" id="ARBA00022491"/>
    </source>
</evidence>
<comment type="subcellular location">
    <subcellularLocation>
        <location evidence="1 5">Nucleus</location>
    </subcellularLocation>
</comment>
<evidence type="ECO:0000313" key="7">
    <source>
        <dbReference type="EMBL" id="KAJ8567016.1"/>
    </source>
</evidence>
<dbReference type="AlphaFoldDB" id="A0A9Q1RQF3"/>
<dbReference type="FunFam" id="1.20.1160.11:FF:000003">
    <property type="entry name" value="Paired amphipathic helix SIN3-like protein"/>
    <property type="match status" value="1"/>
</dbReference>
<accession>A0A9Q1RQF3</accession>
<evidence type="ECO:0000256" key="1">
    <source>
        <dbReference type="ARBA" id="ARBA00004123"/>
    </source>
</evidence>
<evidence type="ECO:0000256" key="4">
    <source>
        <dbReference type="ARBA" id="ARBA00023242"/>
    </source>
</evidence>
<dbReference type="EMBL" id="JAJAGQ010000003">
    <property type="protein sequence ID" value="KAJ8567016.1"/>
    <property type="molecule type" value="Genomic_DNA"/>
</dbReference>
<keyword evidence="4 5" id="KW-0539">Nucleus</keyword>
<dbReference type="Pfam" id="PF02671">
    <property type="entry name" value="PAH"/>
    <property type="match status" value="2"/>
</dbReference>
<evidence type="ECO:0000313" key="8">
    <source>
        <dbReference type="Proteomes" id="UP001152561"/>
    </source>
</evidence>
<dbReference type="Gene3D" id="1.20.1160.11">
    <property type="entry name" value="Paired amphipathic helix"/>
    <property type="match status" value="2"/>
</dbReference>
<feature type="region of interest" description="Disordered" evidence="6">
    <location>
        <begin position="29"/>
        <end position="71"/>
    </location>
</feature>
<dbReference type="GO" id="GO:0000118">
    <property type="term" value="C:histone deacetylase complex"/>
    <property type="evidence" value="ECO:0007669"/>
    <property type="project" value="TreeGrafter"/>
</dbReference>
<feature type="compositionally biased region" description="Low complexity" evidence="6">
    <location>
        <begin position="53"/>
        <end position="62"/>
    </location>
</feature>
<dbReference type="PROSITE" id="PS51477">
    <property type="entry name" value="PAH"/>
    <property type="match status" value="2"/>
</dbReference>
<dbReference type="InterPro" id="IPR039774">
    <property type="entry name" value="Sin3-like"/>
</dbReference>
<dbReference type="OrthoDB" id="1305865at2759"/>
<organism evidence="7 8">
    <name type="scientific">Anisodus acutangulus</name>
    <dbReference type="NCBI Taxonomy" id="402998"/>
    <lineage>
        <taxon>Eukaryota</taxon>
        <taxon>Viridiplantae</taxon>
        <taxon>Streptophyta</taxon>
        <taxon>Embryophyta</taxon>
        <taxon>Tracheophyta</taxon>
        <taxon>Spermatophyta</taxon>
        <taxon>Magnoliopsida</taxon>
        <taxon>eudicotyledons</taxon>
        <taxon>Gunneridae</taxon>
        <taxon>Pentapetalae</taxon>
        <taxon>asterids</taxon>
        <taxon>lamiids</taxon>
        <taxon>Solanales</taxon>
        <taxon>Solanaceae</taxon>
        <taxon>Solanoideae</taxon>
        <taxon>Hyoscyameae</taxon>
        <taxon>Anisodus</taxon>
    </lineage>
</organism>
<dbReference type="PANTHER" id="PTHR12346">
    <property type="entry name" value="SIN3B-RELATED"/>
    <property type="match status" value="1"/>
</dbReference>
<dbReference type="InterPro" id="IPR003822">
    <property type="entry name" value="PAH"/>
</dbReference>